<dbReference type="RefSeq" id="WP_040287984.1">
    <property type="nucleotide sequence ID" value="NZ_AFXZ01000009.1"/>
</dbReference>
<sequence length="118" mass="13895">MSLSMHQRVFTRNIAKLIVYAYQHGLELTFGEAYRTAEQQEIYVKAGKSKTMNSDHLRRLAVDFNVFTNNKLTYDWATVKILGDYWETLHPSNRWGGDWNKNNIKDGFIDVPHFEMHI</sequence>
<feature type="domain" description="Peptidase M15C" evidence="1">
    <location>
        <begin position="49"/>
        <end position="116"/>
    </location>
</feature>
<dbReference type="OrthoDB" id="1441884at2"/>
<gene>
    <name evidence="2" type="ORF">BZARG_781</name>
</gene>
<dbReference type="Pfam" id="PF13539">
    <property type="entry name" value="Peptidase_M15_4"/>
    <property type="match status" value="1"/>
</dbReference>
<dbReference type="eggNOG" id="COG3179">
    <property type="taxonomic scope" value="Bacteria"/>
</dbReference>
<dbReference type="SMR" id="G2EB98"/>
<proteinExistence type="predicted"/>
<dbReference type="Gene3D" id="3.30.1380.10">
    <property type="match status" value="1"/>
</dbReference>
<dbReference type="STRING" id="1046627.BZARG_781"/>
<evidence type="ECO:0000313" key="3">
    <source>
        <dbReference type="Proteomes" id="UP000003730"/>
    </source>
</evidence>
<dbReference type="EMBL" id="AFXZ01000009">
    <property type="protein sequence ID" value="EGV44280.2"/>
    <property type="molecule type" value="Genomic_DNA"/>
</dbReference>
<dbReference type="InterPro" id="IPR039561">
    <property type="entry name" value="Peptidase_M15C"/>
</dbReference>
<dbReference type="AlphaFoldDB" id="G2EB98"/>
<evidence type="ECO:0000259" key="1">
    <source>
        <dbReference type="Pfam" id="PF13539"/>
    </source>
</evidence>
<comment type="caution">
    <text evidence="2">The sequence shown here is derived from an EMBL/GenBank/DDBJ whole genome shotgun (WGS) entry which is preliminary data.</text>
</comment>
<name>G2EB98_9FLAO</name>
<protein>
    <submittedName>
        <fullName evidence="2">M15 family peptidase</fullName>
    </submittedName>
</protein>
<dbReference type="Proteomes" id="UP000003730">
    <property type="component" value="Unassembled WGS sequence"/>
</dbReference>
<evidence type="ECO:0000313" key="2">
    <source>
        <dbReference type="EMBL" id="EGV44280.2"/>
    </source>
</evidence>
<keyword evidence="3" id="KW-1185">Reference proteome</keyword>
<accession>G2EB98</accession>
<dbReference type="InterPro" id="IPR009045">
    <property type="entry name" value="Zn_M74/Hedgehog-like"/>
</dbReference>
<organism evidence="2 3">
    <name type="scientific">Bizionia argentinensis JUB59</name>
    <dbReference type="NCBI Taxonomy" id="1046627"/>
    <lineage>
        <taxon>Bacteria</taxon>
        <taxon>Pseudomonadati</taxon>
        <taxon>Bacteroidota</taxon>
        <taxon>Flavobacteriia</taxon>
        <taxon>Flavobacteriales</taxon>
        <taxon>Flavobacteriaceae</taxon>
        <taxon>Bizionia</taxon>
    </lineage>
</organism>
<reference evidence="2 3" key="1">
    <citation type="journal article" date="2008" name="Int. J. Syst. Evol. Microbiol.">
        <title>Bizionia argentinensis sp. nov., isolated from surface marine water in Antarctica.</title>
        <authorList>
            <person name="Bercovich A."/>
            <person name="Vazquez S.C."/>
            <person name="Yankilevich P."/>
            <person name="Coria S.H."/>
            <person name="Foti M."/>
            <person name="Hernandez E."/>
            <person name="Vidal A."/>
            <person name="Ruberto L."/>
            <person name="Melo C."/>
            <person name="Marenssi S."/>
            <person name="Criscuolo M."/>
            <person name="Memoli M."/>
            <person name="Arguelles M."/>
            <person name="Mac Cormack W.P."/>
        </authorList>
    </citation>
    <scope>NUCLEOTIDE SEQUENCE [LARGE SCALE GENOMIC DNA]</scope>
    <source>
        <strain evidence="2 3">JUB59</strain>
    </source>
</reference>
<dbReference type="SUPFAM" id="SSF55166">
    <property type="entry name" value="Hedgehog/DD-peptidase"/>
    <property type="match status" value="1"/>
</dbReference>